<dbReference type="InterPro" id="IPR036770">
    <property type="entry name" value="Ankyrin_rpt-contain_sf"/>
</dbReference>
<dbReference type="PROSITE" id="PS50088">
    <property type="entry name" value="ANK_REPEAT"/>
    <property type="match status" value="1"/>
</dbReference>
<dbReference type="PROSITE" id="PS50297">
    <property type="entry name" value="ANK_REP_REGION"/>
    <property type="match status" value="1"/>
</dbReference>
<reference evidence="2 3" key="1">
    <citation type="submission" date="2018-01" db="EMBL/GenBank/DDBJ databases">
        <title>Draft genome of the strawberry crown rot pathogen Phytophthora cactorum.</title>
        <authorList>
            <person name="Armitage A.D."/>
            <person name="Lysoe E."/>
            <person name="Nellist C.F."/>
            <person name="Harrison R.J."/>
            <person name="Brurberg M.B."/>
        </authorList>
    </citation>
    <scope>NUCLEOTIDE SEQUENCE [LARGE SCALE GENOMIC DNA]</scope>
    <source>
        <strain evidence="2 3">10300</strain>
    </source>
</reference>
<dbReference type="SUPFAM" id="SSF48403">
    <property type="entry name" value="Ankyrin repeat"/>
    <property type="match status" value="1"/>
</dbReference>
<proteinExistence type="predicted"/>
<organism evidence="2 3">
    <name type="scientific">Phytophthora cactorum</name>
    <dbReference type="NCBI Taxonomy" id="29920"/>
    <lineage>
        <taxon>Eukaryota</taxon>
        <taxon>Sar</taxon>
        <taxon>Stramenopiles</taxon>
        <taxon>Oomycota</taxon>
        <taxon>Peronosporomycetes</taxon>
        <taxon>Peronosporales</taxon>
        <taxon>Peronosporaceae</taxon>
        <taxon>Phytophthora</taxon>
    </lineage>
</organism>
<dbReference type="InterPro" id="IPR002110">
    <property type="entry name" value="Ankyrin_rpt"/>
</dbReference>
<evidence type="ECO:0000313" key="3">
    <source>
        <dbReference type="Proteomes" id="UP000251314"/>
    </source>
</evidence>
<accession>A0A329RKT1</accession>
<dbReference type="STRING" id="29920.A0A329RKT1"/>
<evidence type="ECO:0000256" key="1">
    <source>
        <dbReference type="PROSITE-ProRule" id="PRU00023"/>
    </source>
</evidence>
<dbReference type="VEuPathDB" id="FungiDB:PC110_g18370"/>
<sequence length="420" mass="47227">MKELDRSGELLALCYREQCDGDLSYERFEASTVASALHQAVIDSREEVLLFVLETARRDLLKVNTSVQKDGKTLLHLALESNNLRFVHALLSADADVAIPDKKGVRPMDLMTWTAVIHPTVMVPLQDNILHLQQWNERQHGQTSALNEMTASLQTDERKLLLRANETQEDAAAARAFRAEVDEQIRRAQVTDCELSTSIEAEEVKIQWIRGEVARLHTQNGTADLELARINEDTERFTAAAASLREKLELQQRGRDNVAAHRAVKCEMISMLRQFPGNKLLQTRALRALLVMCKKPTVRRQLLICGLQNALVEVLQQLPRQASVYLGACQLITLLSSTAKDSQDMQKWRTKELVEALLAACTSVEAGSSTTSDEVYRTTSNVFMCLKKIPQLNDVKEELCTLLDAATHRLRATFQSQTTH</sequence>
<dbReference type="Gene3D" id="1.25.40.20">
    <property type="entry name" value="Ankyrin repeat-containing domain"/>
    <property type="match status" value="1"/>
</dbReference>
<dbReference type="EMBL" id="MJFZ01000779">
    <property type="protein sequence ID" value="RAW25204.1"/>
    <property type="molecule type" value="Genomic_DNA"/>
</dbReference>
<dbReference type="SMART" id="SM00248">
    <property type="entry name" value="ANK"/>
    <property type="match status" value="1"/>
</dbReference>
<dbReference type="SUPFAM" id="SSF48371">
    <property type="entry name" value="ARM repeat"/>
    <property type="match status" value="1"/>
</dbReference>
<protein>
    <submittedName>
        <fullName evidence="2">Uncharacterized protein</fullName>
    </submittedName>
</protein>
<dbReference type="AlphaFoldDB" id="A0A329RKT1"/>
<keyword evidence="3" id="KW-1185">Reference proteome</keyword>
<dbReference type="Proteomes" id="UP000251314">
    <property type="component" value="Unassembled WGS sequence"/>
</dbReference>
<evidence type="ECO:0000313" key="2">
    <source>
        <dbReference type="EMBL" id="RAW25204.1"/>
    </source>
</evidence>
<keyword evidence="1" id="KW-0040">ANK repeat</keyword>
<dbReference type="InterPro" id="IPR016024">
    <property type="entry name" value="ARM-type_fold"/>
</dbReference>
<gene>
    <name evidence="2" type="ORF">PC110_g18370</name>
</gene>
<dbReference type="OrthoDB" id="539213at2759"/>
<name>A0A329RKT1_9STRA</name>
<comment type="caution">
    <text evidence="2">The sequence shown here is derived from an EMBL/GenBank/DDBJ whole genome shotgun (WGS) entry which is preliminary data.</text>
</comment>
<feature type="repeat" description="ANK" evidence="1">
    <location>
        <begin position="70"/>
        <end position="102"/>
    </location>
</feature>
<dbReference type="Pfam" id="PF00023">
    <property type="entry name" value="Ank"/>
    <property type="match status" value="1"/>
</dbReference>